<evidence type="ECO:0000256" key="1">
    <source>
        <dbReference type="ARBA" id="ARBA00004651"/>
    </source>
</evidence>
<evidence type="ECO:0000256" key="5">
    <source>
        <dbReference type="ARBA" id="ARBA00022989"/>
    </source>
</evidence>
<dbReference type="CDD" id="cd06261">
    <property type="entry name" value="TM_PBP2"/>
    <property type="match status" value="1"/>
</dbReference>
<feature type="domain" description="ABC transmembrane type-1" evidence="8">
    <location>
        <begin position="70"/>
        <end position="259"/>
    </location>
</feature>
<comment type="similarity">
    <text evidence="7">Belongs to the binding-protein-dependent transport system permease family.</text>
</comment>
<dbReference type="SUPFAM" id="SSF161098">
    <property type="entry name" value="MetI-like"/>
    <property type="match status" value="1"/>
</dbReference>
<evidence type="ECO:0000313" key="10">
    <source>
        <dbReference type="Proteomes" id="UP000029409"/>
    </source>
</evidence>
<organism evidence="9 10">
    <name type="scientific">Paenibacillus durus</name>
    <name type="common">Paenibacillus azotofixans</name>
    <dbReference type="NCBI Taxonomy" id="44251"/>
    <lineage>
        <taxon>Bacteria</taxon>
        <taxon>Bacillati</taxon>
        <taxon>Bacillota</taxon>
        <taxon>Bacilli</taxon>
        <taxon>Bacillales</taxon>
        <taxon>Paenibacillaceae</taxon>
        <taxon>Paenibacillus</taxon>
    </lineage>
</organism>
<evidence type="ECO:0000256" key="7">
    <source>
        <dbReference type="RuleBase" id="RU363032"/>
    </source>
</evidence>
<dbReference type="RefSeq" id="WP_042206158.1">
    <property type="nucleotide sequence ID" value="NZ_CP009288.1"/>
</dbReference>
<feature type="transmembrane region" description="Helical" evidence="7">
    <location>
        <begin position="60"/>
        <end position="93"/>
    </location>
</feature>
<keyword evidence="6 7" id="KW-0472">Membrane</keyword>
<reference evidence="9 10" key="1">
    <citation type="submission" date="2014-08" db="EMBL/GenBank/DDBJ databases">
        <title>Comparative genomics of the Paenibacillus odorifer group.</title>
        <authorList>
            <person name="den Bakker H.C."/>
            <person name="Tsai Y.-C."/>
            <person name="Martin N."/>
            <person name="Korlach J."/>
            <person name="Wiedmann M."/>
        </authorList>
    </citation>
    <scope>NUCLEOTIDE SEQUENCE [LARGE SCALE GENOMIC DNA]</scope>
    <source>
        <strain evidence="9 10">DSM 1735</strain>
    </source>
</reference>
<evidence type="ECO:0000256" key="4">
    <source>
        <dbReference type="ARBA" id="ARBA00022692"/>
    </source>
</evidence>
<dbReference type="PROSITE" id="PS50928">
    <property type="entry name" value="ABC_TM1"/>
    <property type="match status" value="1"/>
</dbReference>
<keyword evidence="10" id="KW-1185">Reference proteome</keyword>
<keyword evidence="2 7" id="KW-0813">Transport</keyword>
<feature type="transmembrane region" description="Helical" evidence="7">
    <location>
        <begin position="238"/>
        <end position="258"/>
    </location>
</feature>
<feature type="transmembrane region" description="Helical" evidence="7">
    <location>
        <begin position="138"/>
        <end position="159"/>
    </location>
</feature>
<feature type="transmembrane region" description="Helical" evidence="7">
    <location>
        <begin position="105"/>
        <end position="126"/>
    </location>
</feature>
<evidence type="ECO:0000256" key="2">
    <source>
        <dbReference type="ARBA" id="ARBA00022448"/>
    </source>
</evidence>
<dbReference type="eggNOG" id="COG0395">
    <property type="taxonomic scope" value="Bacteria"/>
</dbReference>
<dbReference type="AlphaFoldDB" id="A0A089ITH8"/>
<evidence type="ECO:0000256" key="6">
    <source>
        <dbReference type="ARBA" id="ARBA00023136"/>
    </source>
</evidence>
<keyword evidence="3" id="KW-1003">Cell membrane</keyword>
<dbReference type="STRING" id="44251.PDUR_10485"/>
<dbReference type="PANTHER" id="PTHR43744">
    <property type="entry name" value="ABC TRANSPORTER PERMEASE PROTEIN MG189-RELATED-RELATED"/>
    <property type="match status" value="1"/>
</dbReference>
<accession>A0A089ITH8</accession>
<keyword evidence="5 7" id="KW-1133">Transmembrane helix</keyword>
<dbReference type="GO" id="GO:0055085">
    <property type="term" value="P:transmembrane transport"/>
    <property type="evidence" value="ECO:0007669"/>
    <property type="project" value="InterPro"/>
</dbReference>
<name>A0A089ITH8_PAEDU</name>
<dbReference type="EMBL" id="CP009288">
    <property type="protein sequence ID" value="AIQ12299.1"/>
    <property type="molecule type" value="Genomic_DNA"/>
</dbReference>
<dbReference type="OrthoDB" id="9771544at2"/>
<evidence type="ECO:0000259" key="8">
    <source>
        <dbReference type="PROSITE" id="PS50928"/>
    </source>
</evidence>
<dbReference type="Gene3D" id="1.10.3720.10">
    <property type="entry name" value="MetI-like"/>
    <property type="match status" value="1"/>
</dbReference>
<dbReference type="InterPro" id="IPR000515">
    <property type="entry name" value="MetI-like"/>
</dbReference>
<dbReference type="KEGG" id="pdu:PDUR_10485"/>
<protein>
    <submittedName>
        <fullName evidence="9">Glycerol-3-phosphate ABC transporter permease</fullName>
    </submittedName>
</protein>
<keyword evidence="4 7" id="KW-0812">Transmembrane</keyword>
<dbReference type="InterPro" id="IPR035906">
    <property type="entry name" value="MetI-like_sf"/>
</dbReference>
<dbReference type="GO" id="GO:0005886">
    <property type="term" value="C:plasma membrane"/>
    <property type="evidence" value="ECO:0007669"/>
    <property type="project" value="UniProtKB-SubCell"/>
</dbReference>
<evidence type="ECO:0000313" key="9">
    <source>
        <dbReference type="EMBL" id="AIQ12299.1"/>
    </source>
</evidence>
<comment type="subcellular location">
    <subcellularLocation>
        <location evidence="1 7">Cell membrane</location>
        <topology evidence="1 7">Multi-pass membrane protein</topology>
    </subcellularLocation>
</comment>
<dbReference type="PANTHER" id="PTHR43744:SF8">
    <property type="entry name" value="SN-GLYCEROL-3-PHOSPHATE TRANSPORT SYSTEM PERMEASE PROTEIN UGPE"/>
    <property type="match status" value="1"/>
</dbReference>
<feature type="transmembrane region" description="Helical" evidence="7">
    <location>
        <begin position="12"/>
        <end position="31"/>
    </location>
</feature>
<proteinExistence type="inferred from homology"/>
<sequence>MKKHIAGQAAVYLILILAAVFALYPVVYSFFLSVMTPEEASAFPPSIVPHSFNPANFIDVFGIVPIAAFIGNTFLVSGIVMIGQLITASLAAYAFAKMDFKGKGFIFSLFVASMMVPWEVTMIPNYLTVRSLNWLDTYQGLTVPFLATAFGTFLLRQFFLQLPKELFEAARMDGCGHIRYFLLHVLPLSRPAIGTLAVYSFLNTYNSYLWPLLITNSEMMRTVQIGISMLEFQESTSWNLVFAGISLVILPSLLLLVFGLKQLVRGMAAGALKG</sequence>
<dbReference type="Proteomes" id="UP000029409">
    <property type="component" value="Chromosome"/>
</dbReference>
<gene>
    <name evidence="9" type="ORF">PDUR_10485</name>
</gene>
<feature type="transmembrane region" description="Helical" evidence="7">
    <location>
        <begin position="180"/>
        <end position="202"/>
    </location>
</feature>
<dbReference type="Pfam" id="PF00528">
    <property type="entry name" value="BPD_transp_1"/>
    <property type="match status" value="1"/>
</dbReference>
<evidence type="ECO:0000256" key="3">
    <source>
        <dbReference type="ARBA" id="ARBA00022475"/>
    </source>
</evidence>